<evidence type="ECO:0000313" key="2">
    <source>
        <dbReference type="EMBL" id="SEG18996.1"/>
    </source>
</evidence>
<dbReference type="CDD" id="cd00146">
    <property type="entry name" value="PKD"/>
    <property type="match status" value="1"/>
</dbReference>
<organism evidence="2 3">
    <name type="scientific">Algoriphagus boritolerans DSM 17298 = JCM 18970</name>
    <dbReference type="NCBI Taxonomy" id="1120964"/>
    <lineage>
        <taxon>Bacteria</taxon>
        <taxon>Pseudomonadati</taxon>
        <taxon>Bacteroidota</taxon>
        <taxon>Cytophagia</taxon>
        <taxon>Cytophagales</taxon>
        <taxon>Cyclobacteriaceae</taxon>
        <taxon>Algoriphagus</taxon>
    </lineage>
</organism>
<gene>
    <name evidence="2" type="ORF">SAMN03080598_02815</name>
</gene>
<dbReference type="PROSITE" id="PS50093">
    <property type="entry name" value="PKD"/>
    <property type="match status" value="1"/>
</dbReference>
<dbReference type="RefSeq" id="WP_200820588.1">
    <property type="nucleotide sequence ID" value="NZ_FNVR01000017.1"/>
</dbReference>
<accession>A0A1H5Y648</accession>
<proteinExistence type="predicted"/>
<dbReference type="Gene3D" id="2.60.40.10">
    <property type="entry name" value="Immunoglobulins"/>
    <property type="match status" value="1"/>
</dbReference>
<evidence type="ECO:0000313" key="3">
    <source>
        <dbReference type="Proteomes" id="UP000236736"/>
    </source>
</evidence>
<dbReference type="Pfam" id="PF13573">
    <property type="entry name" value="SprB"/>
    <property type="match status" value="2"/>
</dbReference>
<dbReference type="AlphaFoldDB" id="A0A1H5Y648"/>
<name>A0A1H5Y648_9BACT</name>
<dbReference type="SUPFAM" id="SSF49299">
    <property type="entry name" value="PKD domain"/>
    <property type="match status" value="1"/>
</dbReference>
<dbReference type="InterPro" id="IPR035986">
    <property type="entry name" value="PKD_dom_sf"/>
</dbReference>
<dbReference type="STRING" id="1120964.GCA_001313265_07714"/>
<evidence type="ECO:0000259" key="1">
    <source>
        <dbReference type="PROSITE" id="PS50093"/>
    </source>
</evidence>
<dbReference type="Proteomes" id="UP000236736">
    <property type="component" value="Unassembled WGS sequence"/>
</dbReference>
<protein>
    <submittedName>
        <fullName evidence="2">PKD domain-containing protein</fullName>
    </submittedName>
</protein>
<dbReference type="Pfam" id="PF18911">
    <property type="entry name" value="PKD_4"/>
    <property type="match status" value="1"/>
</dbReference>
<dbReference type="InterPro" id="IPR013783">
    <property type="entry name" value="Ig-like_fold"/>
</dbReference>
<dbReference type="Gene3D" id="2.60.40.740">
    <property type="match status" value="1"/>
</dbReference>
<dbReference type="PANTHER" id="PTHR46534">
    <property type="entry name" value="IGGFC_BINDING DOMAIN-CONTAINING PROTEIN"/>
    <property type="match status" value="1"/>
</dbReference>
<dbReference type="InterPro" id="IPR000601">
    <property type="entry name" value="PKD_dom"/>
</dbReference>
<reference evidence="3" key="1">
    <citation type="submission" date="2016-10" db="EMBL/GenBank/DDBJ databases">
        <authorList>
            <person name="Varghese N."/>
            <person name="Submissions S."/>
        </authorList>
    </citation>
    <scope>NUCLEOTIDE SEQUENCE [LARGE SCALE GENOMIC DNA]</scope>
    <source>
        <strain evidence="3">DSM 17298</strain>
    </source>
</reference>
<feature type="domain" description="PKD" evidence="1">
    <location>
        <begin position="488"/>
        <end position="530"/>
    </location>
</feature>
<dbReference type="PANTHER" id="PTHR46534:SF2">
    <property type="entry name" value="VWFD DOMAIN-CONTAINING PROTEIN"/>
    <property type="match status" value="1"/>
</dbReference>
<dbReference type="EMBL" id="FNVR01000017">
    <property type="protein sequence ID" value="SEG18996.1"/>
    <property type="molecule type" value="Genomic_DNA"/>
</dbReference>
<sequence>MRLQFLRLVLIFVLMGHGFSAFGQLSTLGKEFWVGFMDNNRVSASGNNPGAPDFAVLVITANETTTGALEYRGQSVPFTLNAGQQYTLRVPSEDLDLLHRTSGVVENKGIHITSSGKIAVHAFNERYRSADGTVVLPIGALGRDYYITSHFEILTANVPYNGNIDNESTLLIVATEDNTEIEITTSVNSLSGNQAGTPSLITLNSGQSYQIKARADLTGSRVRVIGDNADECKKIAVFGGNKWTSVGNCGEANDHLFQQAYPFNTWGTSFVHVALSGRTSGELVKVLASEDNTEVLVNGISRGVINQGEFLALEFGINESGKIDTSKPSSVTVFSKSMACNQPNAPGAFTGDPFMITYSPSEQFLTALTFNALNLPSIINHYVNVVVKTGTQNSTFLDAQNIGNRFAPLPGDPTFQYARINISQGVHQLRNVDGFAAFVYGFGELESYGYAAGAALDNLNFIAESEYDFDVEGEKVACLNQEGLWEINSENPDFEYFVWDFGDGSDPEVGKEIGHTYTKPGIYEVKVLAALSPNSCEEQEEVTFEVEVFEAKGELLGETSVCPEVEQVMYRLKDLINVNKASFEVEGGVIVEDYGDSVLVNWGPANPDAILRLIPFSENGCPGAPVELPVIVNQRIEVTAAVGELQVCFDPTVHHTYAAPNPISGRGYDWVVTGGQLISGQGESQIEVSWDRPGVTGTVEYTAYSLLDNQCEGKAEPIQVQVADEFLANLEEINPIGCAGLNVGSISLAIQGGIAPYQYEWSHNPSLNTAVATALPAGTYTVKVTDQLGCTRIIENIEVIEPAPLEIAALVPVEVSCYGKPDGELRLEVTGGVGPYTFDYEGPQTFTGSIALFDMPQGIYDWELKDSNGCTIPVSFEITSPAALEVDVRLEKPACPGGSDGELFVLPKGGDGPFVYLWRDPTLSGNLVTGLSAGTYDLEVRDAAGCISIGKGVVSENAPQVRMPTGFDPRQSPGIYQGVSNCETEFELLIYNRWGQLIYSGISGWDGTIAGENAPTGSYSYYVRYDYALEGSPQFVEKRGSFILIR</sequence>
<dbReference type="InterPro" id="IPR035234">
    <property type="entry name" value="IgGFc-bd_N"/>
</dbReference>
<keyword evidence="3" id="KW-1185">Reference proteome</keyword>
<dbReference type="Pfam" id="PF17517">
    <property type="entry name" value="IgGFc_binding"/>
    <property type="match status" value="1"/>
</dbReference>
<dbReference type="InterPro" id="IPR025667">
    <property type="entry name" value="SprB_repeat"/>
</dbReference>